<evidence type="ECO:0000256" key="9">
    <source>
        <dbReference type="ARBA" id="ARBA00023264"/>
    </source>
</evidence>
<gene>
    <name evidence="18" type="primary">ARC6</name>
    <name evidence="18" type="ORF">SDJN03_18289</name>
</gene>
<evidence type="ECO:0000256" key="1">
    <source>
        <dbReference type="ARBA" id="ARBA00001141"/>
    </source>
</evidence>
<keyword evidence="8" id="KW-0594">Phospholipid biosynthesis</keyword>
<dbReference type="FunFam" id="3.40.50.1820:FF:000124">
    <property type="entry name" value="Probable 1-acylglycerol-3-phosphate O-acyltransferase"/>
    <property type="match status" value="1"/>
</dbReference>
<keyword evidence="9" id="KW-1208">Phospholipid metabolism</keyword>
<keyword evidence="6" id="KW-0808">Transferase</keyword>
<dbReference type="GO" id="GO:0009706">
    <property type="term" value="C:chloroplast inner membrane"/>
    <property type="evidence" value="ECO:0007669"/>
    <property type="project" value="TreeGrafter"/>
</dbReference>
<organism evidence="18 19">
    <name type="scientific">Cucurbita argyrosperma subsp. sororia</name>
    <dbReference type="NCBI Taxonomy" id="37648"/>
    <lineage>
        <taxon>Eukaryota</taxon>
        <taxon>Viridiplantae</taxon>
        <taxon>Streptophyta</taxon>
        <taxon>Embryophyta</taxon>
        <taxon>Tracheophyta</taxon>
        <taxon>Spermatophyta</taxon>
        <taxon>Magnoliopsida</taxon>
        <taxon>eudicotyledons</taxon>
        <taxon>Gunneridae</taxon>
        <taxon>Pentapetalae</taxon>
        <taxon>rosids</taxon>
        <taxon>fabids</taxon>
        <taxon>Cucurbitales</taxon>
        <taxon>Cucurbitaceae</taxon>
        <taxon>Cucurbiteae</taxon>
        <taxon>Cucurbita</taxon>
    </lineage>
</organism>
<comment type="caution">
    <text evidence="18">The sequence shown here is derived from an EMBL/GenBank/DDBJ whole genome shotgun (WGS) entry which is preliminary data.</text>
</comment>
<feature type="domain" description="Plastid division protein CDP1-like IMS" evidence="15">
    <location>
        <begin position="1076"/>
        <end position="1191"/>
    </location>
</feature>
<evidence type="ECO:0000259" key="17">
    <source>
        <dbReference type="Pfam" id="PF25515"/>
    </source>
</evidence>
<dbReference type="EC" id="2.3.1.51" evidence="3"/>
<feature type="domain" description="AB hydrolase-1" evidence="14">
    <location>
        <begin position="96"/>
        <end position="362"/>
    </location>
</feature>
<dbReference type="Pfam" id="PF23468">
    <property type="entry name" value="ARC6"/>
    <property type="match status" value="1"/>
</dbReference>
<dbReference type="PANTHER" id="PTHR33925">
    <property type="entry name" value="PLASTID DIVISION PROTEIN CDP1, CHLOROPLASTIC-RELATED"/>
    <property type="match status" value="1"/>
</dbReference>
<evidence type="ECO:0000256" key="2">
    <source>
        <dbReference type="ARBA" id="ARBA00004496"/>
    </source>
</evidence>
<dbReference type="InterPro" id="IPR025344">
    <property type="entry name" value="CDP1-like_IMS"/>
</dbReference>
<dbReference type="Pfam" id="PF13355">
    <property type="entry name" value="ARC6-like_IMS"/>
    <property type="match status" value="1"/>
</dbReference>
<dbReference type="EMBL" id="JAGKQH010000012">
    <property type="protein sequence ID" value="KAG6585556.1"/>
    <property type="molecule type" value="Genomic_DNA"/>
</dbReference>
<comment type="similarity">
    <text evidence="11">Belongs to the peptidase S33 family. ABHD4/ABHD5 subfamily.</text>
</comment>
<accession>A0AAV6MST0</accession>
<evidence type="ECO:0000259" key="16">
    <source>
        <dbReference type="Pfam" id="PF23468"/>
    </source>
</evidence>
<feature type="domain" description="Plastid division protein CDP1-like 1st alpha solenoid" evidence="17">
    <location>
        <begin position="583"/>
        <end position="727"/>
    </location>
</feature>
<keyword evidence="5" id="KW-0444">Lipid biosynthesis</keyword>
<evidence type="ECO:0000256" key="13">
    <source>
        <dbReference type="SAM" id="MobiDB-lite"/>
    </source>
</evidence>
<dbReference type="InterPro" id="IPR057137">
    <property type="entry name" value="CDP1-like_a_solenoid_2"/>
</dbReference>
<evidence type="ECO:0000259" key="14">
    <source>
        <dbReference type="Pfam" id="PF00561"/>
    </source>
</evidence>
<keyword evidence="19" id="KW-1185">Reference proteome</keyword>
<protein>
    <recommendedName>
        <fullName evidence="3">1-acylglycerol-3-phosphate O-acyltransferase</fullName>
        <ecNumber evidence="3">2.3.1.51</ecNumber>
    </recommendedName>
    <alternativeName>
        <fullName evidence="12">Lipid droplet-binding protein CGI-58 homolog</fullName>
    </alternativeName>
</protein>
<reference evidence="18 19" key="1">
    <citation type="journal article" date="2021" name="Hortic Res">
        <title>The domestication of Cucurbita argyrosperma as revealed by the genome of its wild relative.</title>
        <authorList>
            <person name="Barrera-Redondo J."/>
            <person name="Sanchez-de la Vega G."/>
            <person name="Aguirre-Liguori J.A."/>
            <person name="Castellanos-Morales G."/>
            <person name="Gutierrez-Guerrero Y.T."/>
            <person name="Aguirre-Dugua X."/>
            <person name="Aguirre-Planter E."/>
            <person name="Tenaillon M.I."/>
            <person name="Lira-Saade R."/>
            <person name="Eguiarte L.E."/>
        </authorList>
    </citation>
    <scope>NUCLEOTIDE SEQUENCE [LARGE SCALE GENOMIC DNA]</scope>
    <source>
        <strain evidence="18">JBR-2021</strain>
    </source>
</reference>
<name>A0AAV6MST0_9ROSI</name>
<dbReference type="InterPro" id="IPR000073">
    <property type="entry name" value="AB_hydrolase_1"/>
</dbReference>
<evidence type="ECO:0000256" key="10">
    <source>
        <dbReference type="ARBA" id="ARBA00023315"/>
    </source>
</evidence>
<evidence type="ECO:0000256" key="8">
    <source>
        <dbReference type="ARBA" id="ARBA00023209"/>
    </source>
</evidence>
<dbReference type="GO" id="GO:0008654">
    <property type="term" value="P:phospholipid biosynthetic process"/>
    <property type="evidence" value="ECO:0007669"/>
    <property type="project" value="UniProtKB-KW"/>
</dbReference>
<feature type="non-terminal residue" evidence="18">
    <location>
        <position position="1"/>
    </location>
</feature>
<comment type="catalytic activity">
    <reaction evidence="1">
        <text>a 1-acyl-sn-glycero-3-phosphate + an acyl-CoA = a 1,2-diacyl-sn-glycero-3-phosphate + CoA</text>
        <dbReference type="Rhea" id="RHEA:19709"/>
        <dbReference type="ChEBI" id="CHEBI:57287"/>
        <dbReference type="ChEBI" id="CHEBI:57970"/>
        <dbReference type="ChEBI" id="CHEBI:58342"/>
        <dbReference type="ChEBI" id="CHEBI:58608"/>
        <dbReference type="EC" id="2.3.1.51"/>
    </reaction>
</comment>
<keyword evidence="7" id="KW-0443">Lipid metabolism</keyword>
<evidence type="ECO:0000313" key="18">
    <source>
        <dbReference type="EMBL" id="KAG6585556.1"/>
    </source>
</evidence>
<comment type="subcellular location">
    <subcellularLocation>
        <location evidence="2">Cytoplasm</location>
    </subcellularLocation>
</comment>
<evidence type="ECO:0000256" key="4">
    <source>
        <dbReference type="ARBA" id="ARBA00022490"/>
    </source>
</evidence>
<evidence type="ECO:0000256" key="12">
    <source>
        <dbReference type="ARBA" id="ARBA00075419"/>
    </source>
</evidence>
<dbReference type="InterPro" id="IPR058032">
    <property type="entry name" value="CDP1-like_a_solenoid_1"/>
</dbReference>
<evidence type="ECO:0000313" key="19">
    <source>
        <dbReference type="Proteomes" id="UP000685013"/>
    </source>
</evidence>
<dbReference type="Pfam" id="PF00561">
    <property type="entry name" value="Abhydrolase_1"/>
    <property type="match status" value="1"/>
</dbReference>
<dbReference type="GO" id="GO:0010020">
    <property type="term" value="P:chloroplast fission"/>
    <property type="evidence" value="ECO:0007669"/>
    <property type="project" value="TreeGrafter"/>
</dbReference>
<evidence type="ECO:0000256" key="11">
    <source>
        <dbReference type="ARBA" id="ARBA00038097"/>
    </source>
</evidence>
<dbReference type="Proteomes" id="UP000685013">
    <property type="component" value="Chromosome 12"/>
</dbReference>
<dbReference type="AlphaFoldDB" id="A0AAV6MST0"/>
<evidence type="ECO:0000256" key="3">
    <source>
        <dbReference type="ARBA" id="ARBA00013211"/>
    </source>
</evidence>
<dbReference type="Pfam" id="PF25515">
    <property type="entry name" value="Arm_PDR"/>
    <property type="match status" value="1"/>
</dbReference>
<proteinExistence type="inferred from homology"/>
<keyword evidence="4" id="KW-0963">Cytoplasm</keyword>
<sequence>MAEEISKADLGTSTSIADSAKSRSFWPSSLRWIPTSTDHIIAAEKRLLSLVKTPYVQERVNIGSGPPGSKVRWFRSASNEPRFINTVTFDSKADSPTLVMIHGYAASQGFFFRNFDALASRFRVIAIDQLGWGGSSRPDFTCKSTEETEAWFIDSFEEWRKAKNISNFILLGHSFGGYVAAKYALKHPEHIKHLILVGPAGFSSESDAKSDETITRFRATWKGAILSHLWESNFTPQKLVRGLGPWGPNLVHKYTSARFGTYSIGDILNDEESRLLSDYVYHTLAAKASGELCLKYIFAFGAFARMPLLQSASEWKVPTTFIYGSEDWMKYQGAQEARKSMKTPCEILRVPQAGHFVFIDNPTSFHSTVFYACRRFLSPDPHKDSLPEEAETLNYSPALTDGQEEALSLLRHKILSPAETMLSQSTTGLHSRSLFTFPRRVNHSGSGRASVTCAASKWAERLLGDFQFLSDSSSSDHSHSLSSSTVTLSPSFPPPIASPERQVTIPIDFYRVLGAEMHFLGDGIRRAYEARVSKPPQYGFSQETLINRRQILQAACETLADHTSRREYNQGLSEDEDATILTQVPFDKVPGALCVLQEAGETALVLEIGERLLRERLPKSFKQDIVLAVALAYVDISRDAMALTPPDFIQGCEVLERALKLLQEEGASSLAPDLLAQIDETLEEITPRCVLELLTLPLGDEWRTRREEGLHGVRNILWAVGGGGATAIAGGFTREDFMNEAFERMTASEQVDLFVATPTNIPAESFEVYGVALALVAQAFVGKKPHLIQDADNLFQQLQQTKEAVVGTAGTAYAPCEVDFALERGLCSLLSGDLDGCRSWLGLTSESSPYRNPAIVDFILENSKGDYENDLPGLCKLLETWLAEVVFSRFRDTKNIYFTLGDYYDDPTVLKHLEKLEGVNGSPLAAAAAIVKIGAEATAVLDHVKSSAIQALRKVFPLGQNSSRREADAEMEYPFPAVSSQVPLVSFDENEHTNLPEVSESAKADEKPIADEIKDASVKIMCAGVAVGLLTLACLKFFPARNSTTAVLNEAGASTTSVASEVESSEEPSRMDARIAEALVRKWQSIKSLAFGPDHCLAKLSEILDGEMLKIWTDRATEIAELGWFYDYTLSNLTIDSVTVSLDGRRAVVEATLDELAHLIDVGHPEHNDSNRKTYTTRYEMSYSNSGWKITKGAVLES</sequence>
<dbReference type="InterPro" id="IPR044685">
    <property type="entry name" value="CPD1-like"/>
</dbReference>
<evidence type="ECO:0000256" key="7">
    <source>
        <dbReference type="ARBA" id="ARBA00023098"/>
    </source>
</evidence>
<keyword evidence="10" id="KW-0012">Acyltransferase</keyword>
<feature type="region of interest" description="Disordered" evidence="13">
    <location>
        <begin position="479"/>
        <end position="499"/>
    </location>
</feature>
<evidence type="ECO:0000256" key="5">
    <source>
        <dbReference type="ARBA" id="ARBA00022516"/>
    </source>
</evidence>
<dbReference type="PANTHER" id="PTHR33925:SF1">
    <property type="entry name" value="PROTEIN ACCUMULATION AND REPLICATION OF CHLOROPLASTS 6, CHLOROPLASTIC"/>
    <property type="match status" value="1"/>
</dbReference>
<feature type="domain" description="Plastid division protein CDP1-like 2nd alpha solenoid" evidence="16">
    <location>
        <begin position="744"/>
        <end position="935"/>
    </location>
</feature>
<evidence type="ECO:0000256" key="6">
    <source>
        <dbReference type="ARBA" id="ARBA00022679"/>
    </source>
</evidence>
<evidence type="ECO:0000259" key="15">
    <source>
        <dbReference type="Pfam" id="PF13355"/>
    </source>
</evidence>
<dbReference type="GO" id="GO:0003841">
    <property type="term" value="F:1-acylglycerol-3-phosphate O-acyltransferase activity"/>
    <property type="evidence" value="ECO:0007669"/>
    <property type="project" value="UniProtKB-EC"/>
</dbReference>